<gene>
    <name evidence="2" type="ORF">KBB96_19870</name>
</gene>
<dbReference type="SUPFAM" id="SSF49899">
    <property type="entry name" value="Concanavalin A-like lectins/glucanases"/>
    <property type="match status" value="1"/>
</dbReference>
<proteinExistence type="predicted"/>
<name>A0A975G9Y3_9BACT</name>
<evidence type="ECO:0000313" key="3">
    <source>
        <dbReference type="Proteomes" id="UP000676169"/>
    </source>
</evidence>
<organism evidence="2 3">
    <name type="scientific">Luteolibacter ambystomatis</name>
    <dbReference type="NCBI Taxonomy" id="2824561"/>
    <lineage>
        <taxon>Bacteria</taxon>
        <taxon>Pseudomonadati</taxon>
        <taxon>Verrucomicrobiota</taxon>
        <taxon>Verrucomicrobiia</taxon>
        <taxon>Verrucomicrobiales</taxon>
        <taxon>Verrucomicrobiaceae</taxon>
        <taxon>Luteolibacter</taxon>
    </lineage>
</organism>
<evidence type="ECO:0008006" key="4">
    <source>
        <dbReference type="Google" id="ProtNLM"/>
    </source>
</evidence>
<keyword evidence="3" id="KW-1185">Reference proteome</keyword>
<keyword evidence="1" id="KW-0732">Signal</keyword>
<dbReference type="Proteomes" id="UP000676169">
    <property type="component" value="Chromosome"/>
</dbReference>
<feature type="chain" id="PRO_5037700472" description="DUF1080 domain-containing protein" evidence="1">
    <location>
        <begin position="17"/>
        <end position="206"/>
    </location>
</feature>
<sequence length="206" mass="23179">MKIPLLALLFAIPALAGETVRPLDKPDAWEFGDKAAWVWGKDGADTVLTLKTPSDFKPKVRSPFNLAWFTPKEFKSFTLTVDARLTKFDKTNNDLCIAFAKQDESRFYYAHLGVRADDVHDQIHLVDHADRKAITATRGTGIPWKPGTWHKVKLVHDTATGDITVWFDDMTKPVLTAKDKTLDHGRIGIGSFDDLGEFKNLVIEEK</sequence>
<feature type="signal peptide" evidence="1">
    <location>
        <begin position="1"/>
        <end position="16"/>
    </location>
</feature>
<protein>
    <recommendedName>
        <fullName evidence="4">DUF1080 domain-containing protein</fullName>
    </recommendedName>
</protein>
<accession>A0A975G9Y3</accession>
<dbReference type="AlphaFoldDB" id="A0A975G9Y3"/>
<dbReference type="InterPro" id="IPR013320">
    <property type="entry name" value="ConA-like_dom_sf"/>
</dbReference>
<dbReference type="EMBL" id="CP073100">
    <property type="protein sequence ID" value="QUE51100.1"/>
    <property type="molecule type" value="Genomic_DNA"/>
</dbReference>
<evidence type="ECO:0000256" key="1">
    <source>
        <dbReference type="SAM" id="SignalP"/>
    </source>
</evidence>
<evidence type="ECO:0000313" key="2">
    <source>
        <dbReference type="EMBL" id="QUE51100.1"/>
    </source>
</evidence>
<dbReference type="RefSeq" id="WP_211631239.1">
    <property type="nucleotide sequence ID" value="NZ_CP073100.1"/>
</dbReference>
<reference evidence="2" key="1">
    <citation type="submission" date="2021-04" db="EMBL/GenBank/DDBJ databases">
        <title>Luteolibacter sp. 32A isolated from the skin of an Anderson's salamander (Ambystoma andersonii).</title>
        <authorList>
            <person name="Spergser J."/>
            <person name="Busse H.-J."/>
        </authorList>
    </citation>
    <scope>NUCLEOTIDE SEQUENCE</scope>
    <source>
        <strain evidence="2">32A</strain>
    </source>
</reference>
<dbReference type="Gene3D" id="2.60.120.560">
    <property type="entry name" value="Exo-inulinase, domain 1"/>
    <property type="match status" value="1"/>
</dbReference>
<dbReference type="KEGG" id="lamb:KBB96_19870"/>